<proteinExistence type="predicted"/>
<organism evidence="1">
    <name type="scientific">uncultured Caudovirales phage</name>
    <dbReference type="NCBI Taxonomy" id="2100421"/>
    <lineage>
        <taxon>Viruses</taxon>
        <taxon>Duplodnaviria</taxon>
        <taxon>Heunggongvirae</taxon>
        <taxon>Uroviricota</taxon>
        <taxon>Caudoviricetes</taxon>
        <taxon>Peduoviridae</taxon>
        <taxon>Maltschvirus</taxon>
        <taxon>Maltschvirus maltsch</taxon>
    </lineage>
</organism>
<dbReference type="EMBL" id="LR796882">
    <property type="protein sequence ID" value="CAB4172423.1"/>
    <property type="molecule type" value="Genomic_DNA"/>
</dbReference>
<name>A0A6J5P3W4_9CAUD</name>
<evidence type="ECO:0000313" key="2">
    <source>
        <dbReference type="EMBL" id="CAB4172423.1"/>
    </source>
</evidence>
<sequence length="105" mass="11571">MPDNRCLDYPALAEQMGRTVNWMRNNMGRLRRDHNFPAPIPGFGKRWDPAAIEVWLATHRPAPPTAAGDFSGMSLPSDAPLTDAEFTARLDARAEMMGGHHGSQA</sequence>
<protein>
    <submittedName>
        <fullName evidence="1">Uncharacterized protein</fullName>
    </submittedName>
</protein>
<accession>A0A6J5P3W4</accession>
<gene>
    <name evidence="1" type="ORF">UFOVP843_39</name>
    <name evidence="2" type="ORF">UFOVP936_11</name>
</gene>
<evidence type="ECO:0000313" key="1">
    <source>
        <dbReference type="EMBL" id="CAB4166600.1"/>
    </source>
</evidence>
<reference evidence="1" key="1">
    <citation type="submission" date="2020-04" db="EMBL/GenBank/DDBJ databases">
        <authorList>
            <person name="Chiriac C."/>
            <person name="Salcher M."/>
            <person name="Ghai R."/>
            <person name="Kavagutti S V."/>
        </authorList>
    </citation>
    <scope>NUCLEOTIDE SEQUENCE</scope>
</reference>
<dbReference type="EMBL" id="LR796786">
    <property type="protein sequence ID" value="CAB4166600.1"/>
    <property type="molecule type" value="Genomic_DNA"/>
</dbReference>